<evidence type="ECO:0000259" key="7">
    <source>
        <dbReference type="Pfam" id="PF25220"/>
    </source>
</evidence>
<evidence type="ECO:0000256" key="3">
    <source>
        <dbReference type="ARBA" id="ARBA00023242"/>
    </source>
</evidence>
<accession>A0ABD1FMK8</accession>
<dbReference type="InterPro" id="IPR057337">
    <property type="entry name" value="Sororin_C"/>
</dbReference>
<keyword evidence="1" id="KW-0132">Cell division</keyword>
<dbReference type="Proteomes" id="UP001567538">
    <property type="component" value="Unassembled WGS sequence"/>
</dbReference>
<feature type="region of interest" description="Disordered" evidence="6">
    <location>
        <begin position="74"/>
        <end position="112"/>
    </location>
</feature>
<feature type="region of interest" description="Disordered" evidence="6">
    <location>
        <begin position="35"/>
        <end position="62"/>
    </location>
</feature>
<feature type="compositionally biased region" description="Basic and acidic residues" evidence="6">
    <location>
        <begin position="101"/>
        <end position="112"/>
    </location>
</feature>
<comment type="caution">
    <text evidence="8">The sequence shown here is derived from an EMBL/GenBank/DDBJ whole genome shotgun (WGS) entry which is preliminary data.</text>
</comment>
<dbReference type="GO" id="GO:0051301">
    <property type="term" value="P:cell division"/>
    <property type="evidence" value="ECO:0007669"/>
    <property type="project" value="UniProtKB-KW"/>
</dbReference>
<keyword evidence="2" id="KW-0498">Mitosis</keyword>
<dbReference type="GO" id="GO:0005634">
    <property type="term" value="C:nucleus"/>
    <property type="evidence" value="ECO:0007669"/>
    <property type="project" value="UniProtKB-SubCell"/>
</dbReference>
<dbReference type="Pfam" id="PF25220">
    <property type="entry name" value="Sororin_C"/>
    <property type="match status" value="1"/>
</dbReference>
<dbReference type="AlphaFoldDB" id="A0ABD1FMK8"/>
<gene>
    <name evidence="8" type="ORF">AAHA92_33020</name>
</gene>
<organism evidence="8 9">
    <name type="scientific">Salvia divinorum</name>
    <name type="common">Maria pastora</name>
    <name type="synonym">Diviner's sage</name>
    <dbReference type="NCBI Taxonomy" id="28513"/>
    <lineage>
        <taxon>Eukaryota</taxon>
        <taxon>Viridiplantae</taxon>
        <taxon>Streptophyta</taxon>
        <taxon>Embryophyta</taxon>
        <taxon>Tracheophyta</taxon>
        <taxon>Spermatophyta</taxon>
        <taxon>Magnoliopsida</taxon>
        <taxon>eudicotyledons</taxon>
        <taxon>Gunneridae</taxon>
        <taxon>Pentapetalae</taxon>
        <taxon>asterids</taxon>
        <taxon>lamiids</taxon>
        <taxon>Lamiales</taxon>
        <taxon>Lamiaceae</taxon>
        <taxon>Nepetoideae</taxon>
        <taxon>Mentheae</taxon>
        <taxon>Salviinae</taxon>
        <taxon>Salvia</taxon>
        <taxon>Salvia subgen. Calosphace</taxon>
    </lineage>
</organism>
<feature type="compositionally biased region" description="Low complexity" evidence="6">
    <location>
        <begin position="50"/>
        <end position="62"/>
    </location>
</feature>
<protein>
    <recommendedName>
        <fullName evidence="7">Sororin C-terminal region domain-containing protein</fullName>
    </recommendedName>
</protein>
<keyword evidence="3" id="KW-0539">Nucleus</keyword>
<dbReference type="PANTHER" id="PTHR35740:SF1">
    <property type="entry name" value="OS12G0111700 PROTEIN"/>
    <property type="match status" value="1"/>
</dbReference>
<evidence type="ECO:0000256" key="1">
    <source>
        <dbReference type="ARBA" id="ARBA00022618"/>
    </source>
</evidence>
<evidence type="ECO:0000313" key="8">
    <source>
        <dbReference type="EMBL" id="KAL1533085.1"/>
    </source>
</evidence>
<feature type="domain" description="Sororin C-terminal region" evidence="7">
    <location>
        <begin position="445"/>
        <end position="465"/>
    </location>
</feature>
<dbReference type="EMBL" id="JBEAFC010000014">
    <property type="protein sequence ID" value="KAL1533085.1"/>
    <property type="molecule type" value="Genomic_DNA"/>
</dbReference>
<evidence type="ECO:0000256" key="4">
    <source>
        <dbReference type="ARBA" id="ARBA00023306"/>
    </source>
</evidence>
<keyword evidence="4" id="KW-0131">Cell cycle</keyword>
<name>A0ABD1FMK8_SALDI</name>
<keyword evidence="9" id="KW-1185">Reference proteome</keyword>
<comment type="similarity">
    <text evidence="5">Belongs to the sororin family.</text>
</comment>
<dbReference type="PANTHER" id="PTHR35740">
    <property type="entry name" value="OS12G0111700 PROTEIN"/>
    <property type="match status" value="1"/>
</dbReference>
<feature type="compositionally biased region" description="Polar residues" evidence="6">
    <location>
        <begin position="74"/>
        <end position="86"/>
    </location>
</feature>
<evidence type="ECO:0000256" key="6">
    <source>
        <dbReference type="SAM" id="MobiDB-lite"/>
    </source>
</evidence>
<feature type="region of interest" description="Disordered" evidence="6">
    <location>
        <begin position="251"/>
        <end position="284"/>
    </location>
</feature>
<reference evidence="8 9" key="1">
    <citation type="submission" date="2024-06" db="EMBL/GenBank/DDBJ databases">
        <title>A chromosome level genome sequence of Diviner's sage (Salvia divinorum).</title>
        <authorList>
            <person name="Ford S.A."/>
            <person name="Ro D.-K."/>
            <person name="Ness R.W."/>
            <person name="Phillips M.A."/>
        </authorList>
    </citation>
    <scope>NUCLEOTIDE SEQUENCE [LARGE SCALE GENOMIC DNA]</scope>
    <source>
        <strain evidence="8">SAF-2024a</strain>
        <tissue evidence="8">Leaf</tissue>
    </source>
</reference>
<sequence length="473" mass="52264">MGIRKRKPLSDITDTHNLTPISLLRDLCKPPVSILRSNSNSTNHKSDPVSSNGSNTSIGSSSVGATFNSRTVQFLQPPNSLSTTKSPGDIGTNDAAYSRRHNIENSNKEREGQVIVSRTSTGKRKDKGKVTALPFRSSASEKMKETQSIICNMASTLDGKGIENAAYDRRQTVAKSRKEKRSDVVDCQTHVMERKDKGKAVAVPYNSLNTGKLKETLNSVCNSNTLVERSCQKGPGNLSFSSGYAENVRESNKDKLVSCSHSSGKTEKRKTHLSSSDGASRKKSEIGKDIADTSCFSLEKLNEINKGILKRTRSSIVQIKEIGDEYLNPSTSLVGGAKDRPEFVNITNFLREKTKGKGKVILEPSKLREPSAAVISRPSRKMKTSEKKNNAVGVYSCPPFTRTRKLQDDLDEAGDVKYLNLWTDPQANARMKRCSKEIIGWPPEEFCRAQKAYFDDVDNFELPVEEVSEDELD</sequence>
<evidence type="ECO:0000256" key="2">
    <source>
        <dbReference type="ARBA" id="ARBA00022776"/>
    </source>
</evidence>
<evidence type="ECO:0000313" key="9">
    <source>
        <dbReference type="Proteomes" id="UP001567538"/>
    </source>
</evidence>
<proteinExistence type="inferred from homology"/>
<evidence type="ECO:0000256" key="5">
    <source>
        <dbReference type="ARBA" id="ARBA00093465"/>
    </source>
</evidence>